<feature type="region of interest" description="Disordered" evidence="1">
    <location>
        <begin position="141"/>
        <end position="171"/>
    </location>
</feature>
<feature type="compositionally biased region" description="Pro residues" evidence="1">
    <location>
        <begin position="159"/>
        <end position="168"/>
    </location>
</feature>
<accession>W4RZZ6</accession>
<reference evidence="2 3" key="1">
    <citation type="submission" date="2014-01" db="EMBL/GenBank/DDBJ databases">
        <title>Genome sequence and analysis of Xanthomonas arboricola pv. pruni.</title>
        <authorList>
            <person name="Fujikawa T."/>
            <person name="Nakazono-Nagaoka E."/>
        </authorList>
    </citation>
    <scope>NUCLEOTIDE SEQUENCE [LARGE SCALE GENOMIC DNA]</scope>
    <source>
        <strain evidence="3">MAFF 311562</strain>
    </source>
</reference>
<organism evidence="2 3">
    <name type="scientific">Xanthomonas arboricola pv. pruni str. MAFF 311562</name>
    <dbReference type="NCBI Taxonomy" id="1414836"/>
    <lineage>
        <taxon>Bacteria</taxon>
        <taxon>Pseudomonadati</taxon>
        <taxon>Pseudomonadota</taxon>
        <taxon>Gammaproteobacteria</taxon>
        <taxon>Lysobacterales</taxon>
        <taxon>Lysobacteraceae</taxon>
        <taxon>Xanthomonas</taxon>
    </lineage>
</organism>
<evidence type="ECO:0000313" key="2">
    <source>
        <dbReference type="EMBL" id="GAE49453.1"/>
    </source>
</evidence>
<gene>
    <name evidence="2" type="ORF">XPU_0985</name>
</gene>
<feature type="compositionally biased region" description="Basic residues" evidence="1">
    <location>
        <begin position="256"/>
        <end position="266"/>
    </location>
</feature>
<feature type="region of interest" description="Disordered" evidence="1">
    <location>
        <begin position="247"/>
        <end position="266"/>
    </location>
</feature>
<evidence type="ECO:0000256" key="1">
    <source>
        <dbReference type="SAM" id="MobiDB-lite"/>
    </source>
</evidence>
<name>W4RZZ6_9XANT</name>
<dbReference type="AlphaFoldDB" id="W4RZZ6"/>
<feature type="non-terminal residue" evidence="2">
    <location>
        <position position="1"/>
    </location>
</feature>
<dbReference type="Proteomes" id="UP000019143">
    <property type="component" value="Unassembled WGS sequence"/>
</dbReference>
<sequence length="266" mass="27927">CPTGRTASAGSGAALSQGAAAYAAALTRRVPLYAPVHHAACVATGAACRHRPVLTSLEFFMHWVDPDFLPETRGTLARFLLNPKADIDGLLLTDGTEVHTPPHLSAALLKALKPGSTLSVRGLKPRDVDMLVALAIDPEGGKRIVDEGPHGPHAKPKPKPPAGKPPKPQLTQHSGTIARLLHGPHGQVHGVLLDDEVTVRFPPHAGEDFAKQLVVGKTLVAEGDTRTTPHGVLVHAHALGAKAASLKQIEHPHGPGVHKPKPKPKP</sequence>
<comment type="caution">
    <text evidence="2">The sequence shown here is derived from an EMBL/GenBank/DDBJ whole genome shotgun (WGS) entry which is preliminary data.</text>
</comment>
<dbReference type="EMBL" id="BAVB01000211">
    <property type="protein sequence ID" value="GAE49453.1"/>
    <property type="molecule type" value="Genomic_DNA"/>
</dbReference>
<protein>
    <submittedName>
        <fullName evidence="2">Uncharacterized protein</fullName>
    </submittedName>
</protein>
<proteinExistence type="predicted"/>
<feature type="compositionally biased region" description="Basic and acidic residues" evidence="1">
    <location>
        <begin position="141"/>
        <end position="150"/>
    </location>
</feature>
<evidence type="ECO:0000313" key="3">
    <source>
        <dbReference type="Proteomes" id="UP000019143"/>
    </source>
</evidence>